<evidence type="ECO:0000313" key="2">
    <source>
        <dbReference type="EMBL" id="WOO43236.1"/>
    </source>
</evidence>
<keyword evidence="3" id="KW-1185">Reference proteome</keyword>
<dbReference type="RefSeq" id="WP_317835780.1">
    <property type="nucleotide sequence ID" value="NZ_CP136920.1"/>
</dbReference>
<protein>
    <recommendedName>
        <fullName evidence="4">PEP-CTERM protein-sorting domain-containing protein</fullName>
    </recommendedName>
</protein>
<feature type="chain" id="PRO_5042840202" description="PEP-CTERM protein-sorting domain-containing protein" evidence="1">
    <location>
        <begin position="25"/>
        <end position="212"/>
    </location>
</feature>
<dbReference type="KEGG" id="puo:RZN69_09055"/>
<evidence type="ECO:0008006" key="4">
    <source>
        <dbReference type="Google" id="ProtNLM"/>
    </source>
</evidence>
<proteinExistence type="predicted"/>
<name>A0AAQ3LCE8_9BACT</name>
<dbReference type="Proteomes" id="UP001304300">
    <property type="component" value="Chromosome"/>
</dbReference>
<organism evidence="2 3">
    <name type="scientific">Rubellicoccus peritrichatus</name>
    <dbReference type="NCBI Taxonomy" id="3080537"/>
    <lineage>
        <taxon>Bacteria</taxon>
        <taxon>Pseudomonadati</taxon>
        <taxon>Verrucomicrobiota</taxon>
        <taxon>Opitutia</taxon>
        <taxon>Puniceicoccales</taxon>
        <taxon>Cerasicoccaceae</taxon>
        <taxon>Rubellicoccus</taxon>
    </lineage>
</organism>
<sequence length="212" mass="22572">MKSKLLLFTSITLWTLFATLQSHAIITIVPSATQGTIATSQWSPSNPFLGTGHPTPIITLTGYVSFDLSGFTTEELNNATFALNYTVTEFSSNPEPFTVEYIGTFADDSMPGATTTNLALWQGTAAINTGATVSSPGVYANQSIVLSDNTFSGGDFAIIRFATAAGPSDGQYRIDHTAVTLAINTVPEPGTYALIASVFGLAFVMMKRYRKS</sequence>
<accession>A0AAQ3LCE8</accession>
<dbReference type="EMBL" id="CP136920">
    <property type="protein sequence ID" value="WOO43236.1"/>
    <property type="molecule type" value="Genomic_DNA"/>
</dbReference>
<gene>
    <name evidence="2" type="ORF">RZN69_09055</name>
</gene>
<evidence type="ECO:0000256" key="1">
    <source>
        <dbReference type="SAM" id="SignalP"/>
    </source>
</evidence>
<feature type="signal peptide" evidence="1">
    <location>
        <begin position="1"/>
        <end position="24"/>
    </location>
</feature>
<keyword evidence="1" id="KW-0732">Signal</keyword>
<dbReference type="AlphaFoldDB" id="A0AAQ3LCE8"/>
<evidence type="ECO:0000313" key="3">
    <source>
        <dbReference type="Proteomes" id="UP001304300"/>
    </source>
</evidence>
<reference evidence="2 3" key="1">
    <citation type="submission" date="2023-10" db="EMBL/GenBank/DDBJ databases">
        <title>Rubellicoccus peritrichatus gen. nov., sp. nov., isolated from an algae of coral reef tank.</title>
        <authorList>
            <person name="Luo J."/>
        </authorList>
    </citation>
    <scope>NUCLEOTIDE SEQUENCE [LARGE SCALE GENOMIC DNA]</scope>
    <source>
        <strain evidence="2 3">CR14</strain>
    </source>
</reference>